<keyword evidence="2" id="KW-0547">Nucleotide-binding</keyword>
<evidence type="ECO:0000256" key="3">
    <source>
        <dbReference type="ARBA" id="ARBA00022840"/>
    </source>
</evidence>
<keyword evidence="5" id="KW-1185">Reference proteome</keyword>
<dbReference type="Gene3D" id="3.30.420.40">
    <property type="match status" value="1"/>
</dbReference>
<dbReference type="EMBL" id="JAATIS010002524">
    <property type="protein sequence ID" value="KAG2464887.1"/>
    <property type="molecule type" value="Genomic_DNA"/>
</dbReference>
<dbReference type="OrthoDB" id="2963168at2759"/>
<sequence length="577" mass="65421">MEDTYFVVAVDFGTAYSGYCFSIKDDVSEIRNPYWGMEYGFRLPKTPTCILFNEDKKFVKFGFDAIMTYKQMPSKEALRFYFFENFKMELYNKMHLKNLLIKAKNNKSLPALIVISESLRFLKDHALKMINESSLEVTFSEEDITWVLTVPAIWRPDAKQFMRQAAKEAGLVNDINSEKLLLALEPEAASLWCRQLPSSGLVAENNRGDTLQNTPGIQYVVVDCGGGTIDITVHEVLENNYLKEIQKASGGGWGGSSVDRNFVVFLRELFGADVWDIFEKQHPSELQKMMYNFSVQKCMESNGENRENSEIFFSCVFSLAKLAEQKKEISSYFEGIDGVSWSDGNIKIAYQKLKSFFKDSLTNIIDAIEDIIKQPEVHIDYILLVGGYAASRILRDKVYEIFRTKCKVMCPIDSQLAIAKGAILFGADPKIITSRVSALTYGMGVSEKFLAYKHSWNKRRVTTSGFVYCTDVFMKLVERGQGVEQNEAAEYCFNPVDGDQVEVLFSFFSTEKENAQYTDDEGVKEVGSIIVPIPGNISGKERRIKLEISFGLTEIKATATDLNTDETQKITLDFMTE</sequence>
<feature type="non-terminal residue" evidence="4">
    <location>
        <position position="577"/>
    </location>
</feature>
<gene>
    <name evidence="4" type="primary">Hspa12a_1</name>
    <name evidence="4" type="ORF">GTO96_0009656</name>
</gene>
<dbReference type="Pfam" id="PF00012">
    <property type="entry name" value="HSP70"/>
    <property type="match status" value="1"/>
</dbReference>
<dbReference type="PANTHER" id="PTHR14187:SF5">
    <property type="entry name" value="HEAT SHOCK 70 KDA PROTEIN 12A"/>
    <property type="match status" value="1"/>
</dbReference>
<reference evidence="4 5" key="1">
    <citation type="journal article" date="2021" name="Cell">
        <title>Tracing the genetic footprints of vertebrate landing in non-teleost ray-finned fishes.</title>
        <authorList>
            <person name="Bi X."/>
            <person name="Wang K."/>
            <person name="Yang L."/>
            <person name="Pan H."/>
            <person name="Jiang H."/>
            <person name="Wei Q."/>
            <person name="Fang M."/>
            <person name="Yu H."/>
            <person name="Zhu C."/>
            <person name="Cai Y."/>
            <person name="He Y."/>
            <person name="Gan X."/>
            <person name="Zeng H."/>
            <person name="Yu D."/>
            <person name="Zhu Y."/>
            <person name="Jiang H."/>
            <person name="Qiu Q."/>
            <person name="Yang H."/>
            <person name="Zhang Y.E."/>
            <person name="Wang W."/>
            <person name="Zhu M."/>
            <person name="He S."/>
            <person name="Zhang G."/>
        </authorList>
    </citation>
    <scope>NUCLEOTIDE SEQUENCE [LARGE SCALE GENOMIC DNA]</scope>
    <source>
        <strain evidence="4">Bchr_013</strain>
    </source>
</reference>
<dbReference type="SUPFAM" id="SSF53067">
    <property type="entry name" value="Actin-like ATPase domain"/>
    <property type="match status" value="2"/>
</dbReference>
<dbReference type="AlphaFoldDB" id="A0A8X7XB49"/>
<dbReference type="CDD" id="cd10229">
    <property type="entry name" value="ASKHA_NBD_HSP70_HSPA12"/>
    <property type="match status" value="1"/>
</dbReference>
<dbReference type="Proteomes" id="UP000886611">
    <property type="component" value="Unassembled WGS sequence"/>
</dbReference>
<name>A0A8X7XB49_POLSE</name>
<evidence type="ECO:0000256" key="1">
    <source>
        <dbReference type="ARBA" id="ARBA00007381"/>
    </source>
</evidence>
<dbReference type="InterPro" id="IPR043129">
    <property type="entry name" value="ATPase_NBD"/>
</dbReference>
<feature type="non-terminal residue" evidence="4">
    <location>
        <position position="1"/>
    </location>
</feature>
<comment type="similarity">
    <text evidence="1">Belongs to the heat shock protein 70 family.</text>
</comment>
<comment type="caution">
    <text evidence="4">The sequence shown here is derived from an EMBL/GenBank/DDBJ whole genome shotgun (WGS) entry which is preliminary data.</text>
</comment>
<evidence type="ECO:0000256" key="2">
    <source>
        <dbReference type="ARBA" id="ARBA00022741"/>
    </source>
</evidence>
<keyword evidence="3" id="KW-0067">ATP-binding</keyword>
<evidence type="ECO:0000313" key="4">
    <source>
        <dbReference type="EMBL" id="KAG2464887.1"/>
    </source>
</evidence>
<evidence type="ECO:0000313" key="5">
    <source>
        <dbReference type="Proteomes" id="UP000886611"/>
    </source>
</evidence>
<proteinExistence type="inferred from homology"/>
<organism evidence="4 5">
    <name type="scientific">Polypterus senegalus</name>
    <name type="common">Senegal bichir</name>
    <dbReference type="NCBI Taxonomy" id="55291"/>
    <lineage>
        <taxon>Eukaryota</taxon>
        <taxon>Metazoa</taxon>
        <taxon>Chordata</taxon>
        <taxon>Craniata</taxon>
        <taxon>Vertebrata</taxon>
        <taxon>Euteleostomi</taxon>
        <taxon>Actinopterygii</taxon>
        <taxon>Polypteriformes</taxon>
        <taxon>Polypteridae</taxon>
        <taxon>Polypterus</taxon>
    </lineage>
</organism>
<dbReference type="InterPro" id="IPR013126">
    <property type="entry name" value="Hsp_70_fam"/>
</dbReference>
<protein>
    <submittedName>
        <fullName evidence="4">HS12A protein</fullName>
    </submittedName>
</protein>
<dbReference type="GO" id="GO:0140662">
    <property type="term" value="F:ATP-dependent protein folding chaperone"/>
    <property type="evidence" value="ECO:0007669"/>
    <property type="project" value="InterPro"/>
</dbReference>
<dbReference type="PANTHER" id="PTHR14187">
    <property type="entry name" value="ALPHA KINASE/ELONGATION FACTOR 2 KINASE"/>
    <property type="match status" value="1"/>
</dbReference>
<accession>A0A8X7XB49</accession>
<dbReference type="GO" id="GO:0005524">
    <property type="term" value="F:ATP binding"/>
    <property type="evidence" value="ECO:0007669"/>
    <property type="project" value="UniProtKB-KW"/>
</dbReference>